<dbReference type="AlphaFoldDB" id="A0A1G8S026"/>
<protein>
    <submittedName>
        <fullName evidence="2">Uncharacterized protein</fullName>
    </submittedName>
</protein>
<keyword evidence="3" id="KW-1185">Reference proteome</keyword>
<keyword evidence="1" id="KW-1133">Transmembrane helix</keyword>
<dbReference type="RefSeq" id="WP_092698537.1">
    <property type="nucleotide sequence ID" value="NZ_FNFC01000001.1"/>
</dbReference>
<evidence type="ECO:0000313" key="3">
    <source>
        <dbReference type="Proteomes" id="UP000198856"/>
    </source>
</evidence>
<dbReference type="Proteomes" id="UP000198856">
    <property type="component" value="Unassembled WGS sequence"/>
</dbReference>
<accession>A0A1G8S026</accession>
<gene>
    <name evidence="2" type="ORF">SAMN05216226_101214</name>
</gene>
<sequence>MQWRTLAGTVVVTAVSLAVLGIAGNFALGNELFVSSEMQTPALLSFGFILTAIVVFGAIGRPWQSWDRTSYW</sequence>
<keyword evidence="1" id="KW-0472">Membrane</keyword>
<feature type="transmembrane region" description="Helical" evidence="1">
    <location>
        <begin position="6"/>
        <end position="28"/>
    </location>
</feature>
<proteinExistence type="predicted"/>
<dbReference type="STRING" id="890420.SAMN05216226_101214"/>
<reference evidence="2 3" key="1">
    <citation type="submission" date="2016-10" db="EMBL/GenBank/DDBJ databases">
        <authorList>
            <person name="de Groot N.N."/>
        </authorList>
    </citation>
    <scope>NUCLEOTIDE SEQUENCE [LARGE SCALE GENOMIC DNA]</scope>
    <source>
        <strain evidence="2 3">IBRC-M10015</strain>
    </source>
</reference>
<evidence type="ECO:0000256" key="1">
    <source>
        <dbReference type="SAM" id="Phobius"/>
    </source>
</evidence>
<name>A0A1G8S026_9EURY</name>
<organism evidence="2 3">
    <name type="scientific">Halovenus aranensis</name>
    <dbReference type="NCBI Taxonomy" id="890420"/>
    <lineage>
        <taxon>Archaea</taxon>
        <taxon>Methanobacteriati</taxon>
        <taxon>Methanobacteriota</taxon>
        <taxon>Stenosarchaea group</taxon>
        <taxon>Halobacteria</taxon>
        <taxon>Halobacteriales</taxon>
        <taxon>Haloarculaceae</taxon>
        <taxon>Halovenus</taxon>
    </lineage>
</organism>
<dbReference type="EMBL" id="FNFC01000001">
    <property type="protein sequence ID" value="SDJ22522.1"/>
    <property type="molecule type" value="Genomic_DNA"/>
</dbReference>
<evidence type="ECO:0000313" key="2">
    <source>
        <dbReference type="EMBL" id="SDJ22522.1"/>
    </source>
</evidence>
<feature type="transmembrane region" description="Helical" evidence="1">
    <location>
        <begin position="40"/>
        <end position="59"/>
    </location>
</feature>
<keyword evidence="1" id="KW-0812">Transmembrane</keyword>